<evidence type="ECO:0000313" key="1">
    <source>
        <dbReference type="EMBL" id="CFE47070.1"/>
    </source>
</evidence>
<dbReference type="AlphaFoldDB" id="A0A655FH49"/>
<evidence type="ECO:0000313" key="2">
    <source>
        <dbReference type="EMBL" id="CNV71322.1"/>
    </source>
</evidence>
<dbReference type="EMBL" id="CSAD01000543">
    <property type="protein sequence ID" value="COW13229.1"/>
    <property type="molecule type" value="Genomic_DNA"/>
</dbReference>
<evidence type="ECO:0000313" key="7">
    <source>
        <dbReference type="Proteomes" id="UP000045842"/>
    </source>
</evidence>
<accession>A0A655FH49</accession>
<reference evidence="5 6" key="2">
    <citation type="submission" date="2015-03" db="EMBL/GenBank/DDBJ databases">
        <authorList>
            <consortium name="Pathogen Informatics"/>
        </authorList>
    </citation>
    <scope>NUCLEOTIDE SEQUENCE [LARGE SCALE GENOMIC DNA]</scope>
    <source>
        <strain evidence="2 6">D00501624</strain>
        <strain evidence="3 7">G09801536</strain>
        <strain evidence="1 8">H09601792</strain>
        <strain evidence="5">N09902308</strain>
    </source>
</reference>
<dbReference type="Proteomes" id="UP000046947">
    <property type="component" value="Unassembled WGS sequence"/>
</dbReference>
<organism evidence="2 6">
    <name type="scientific">Mycobacterium tuberculosis</name>
    <dbReference type="NCBI Taxonomy" id="1773"/>
    <lineage>
        <taxon>Bacteria</taxon>
        <taxon>Bacillati</taxon>
        <taxon>Actinomycetota</taxon>
        <taxon>Actinomycetes</taxon>
        <taxon>Mycobacteriales</taxon>
        <taxon>Mycobacteriaceae</taxon>
        <taxon>Mycobacterium</taxon>
        <taxon>Mycobacterium tuberculosis complex</taxon>
    </lineage>
</organism>
<reference evidence="4" key="1">
    <citation type="submission" date="2015-03" db="EMBL/GenBank/DDBJ databases">
        <authorList>
            <consortium name="Pathogen Informatics"/>
            <person name="Murphy D."/>
        </authorList>
    </citation>
    <scope>NUCLEOTIDE SEQUENCE</scope>
    <source>
        <strain evidence="4">N09902308</strain>
    </source>
</reference>
<evidence type="ECO:0000313" key="4">
    <source>
        <dbReference type="EMBL" id="COX87552.1"/>
    </source>
</evidence>
<evidence type="ECO:0000313" key="5">
    <source>
        <dbReference type="Proteomes" id="UP000039021"/>
    </source>
</evidence>
<dbReference type="Proteomes" id="UP000039021">
    <property type="component" value="Unassembled WGS sequence"/>
</dbReference>
<evidence type="ECO:0000313" key="6">
    <source>
        <dbReference type="Proteomes" id="UP000039217"/>
    </source>
</evidence>
<proteinExistence type="predicted"/>
<dbReference type="EMBL" id="CFOH01000057">
    <property type="protein sequence ID" value="CFE47070.1"/>
    <property type="molecule type" value="Genomic_DNA"/>
</dbReference>
<sequence length="69" mass="7008">MNPVIGVGAPWYTSGIQEWNGTAPTLNSRPTASSATPANAIESSVRAANASRIPGKVSVPVAPYSNATP</sequence>
<protein>
    <submittedName>
        <fullName evidence="2">Uncharacterized protein</fullName>
    </submittedName>
</protein>
<dbReference type="Proteomes" id="UP000039217">
    <property type="component" value="Unassembled WGS sequence"/>
</dbReference>
<dbReference type="EMBL" id="CSBK01000760">
    <property type="protein sequence ID" value="COX87552.1"/>
    <property type="molecule type" value="Genomic_DNA"/>
</dbReference>
<evidence type="ECO:0000313" key="8">
    <source>
        <dbReference type="Proteomes" id="UP000046947"/>
    </source>
</evidence>
<gene>
    <name evidence="2" type="ORF">ERS007661_02968</name>
    <name evidence="3" type="ORF">ERS007679_03201</name>
    <name evidence="1" type="ORF">ERS007688_00595</name>
    <name evidence="4" type="ORF">ERS007739_01830</name>
</gene>
<dbReference type="Proteomes" id="UP000045842">
    <property type="component" value="Unassembled WGS sequence"/>
</dbReference>
<evidence type="ECO:0000313" key="3">
    <source>
        <dbReference type="EMBL" id="COW13229.1"/>
    </source>
</evidence>
<dbReference type="EMBL" id="CQQC01001177">
    <property type="protein sequence ID" value="CNV71322.1"/>
    <property type="molecule type" value="Genomic_DNA"/>
</dbReference>
<name>A0A655FH49_MYCTX</name>